<feature type="domain" description="Immunity MXAN-0049 protein" evidence="1">
    <location>
        <begin position="4"/>
        <end position="229"/>
    </location>
</feature>
<evidence type="ECO:0000313" key="3">
    <source>
        <dbReference type="Proteomes" id="UP001073122"/>
    </source>
</evidence>
<accession>A0ABT3XSB5</accession>
<gene>
    <name evidence="2" type="ORF">OF897_13950</name>
</gene>
<keyword evidence="3" id="KW-1185">Reference proteome</keyword>
<comment type="caution">
    <text evidence="2">The sequence shown here is derived from an EMBL/GenBank/DDBJ whole genome shotgun (WGS) entry which is preliminary data.</text>
</comment>
<dbReference type="Proteomes" id="UP001073122">
    <property type="component" value="Unassembled WGS sequence"/>
</dbReference>
<dbReference type="RefSeq" id="WP_267266303.1">
    <property type="nucleotide sequence ID" value="NZ_JAOVZW010000016.1"/>
</dbReference>
<dbReference type="Pfam" id="PF07791">
    <property type="entry name" value="Imm11"/>
    <property type="match status" value="1"/>
</dbReference>
<protein>
    <recommendedName>
        <fullName evidence="1">Immunity MXAN-0049 protein domain-containing protein</fullName>
    </recommendedName>
</protein>
<dbReference type="EMBL" id="JAOVZW010000016">
    <property type="protein sequence ID" value="MCX8525018.1"/>
    <property type="molecule type" value="Genomic_DNA"/>
</dbReference>
<name>A0ABT3XSB5_9FLAO</name>
<sequence length="251" mass="29786">MMKYFKINFSLSPKIRGNNNYIKNYKLKIPPTGKLYWEIPEFIGNIYNEKIDFEPYLLDIELFANSKINDLIMDGGPISSQRIISGKLKSILEKYRKTGIQFFNINILRKSEIFNDYWLLNMYEFNQEFMDLKNSKIIYQKKNDDFNVTYSTTDIEIQTKDLNEFNHYIERAKEKLEIITIEKIALNESIIVEDFFMLKYVSEGISYYVSEKLKQEIEDAGCTGIEFQPSELSYNEWVAQDGEREKIYGKI</sequence>
<proteinExistence type="predicted"/>
<organism evidence="2 3">
    <name type="scientific">Chryseobacterium formosus</name>
    <dbReference type="NCBI Taxonomy" id="1537363"/>
    <lineage>
        <taxon>Bacteria</taxon>
        <taxon>Pseudomonadati</taxon>
        <taxon>Bacteroidota</taxon>
        <taxon>Flavobacteriia</taxon>
        <taxon>Flavobacteriales</taxon>
        <taxon>Weeksellaceae</taxon>
        <taxon>Chryseobacterium group</taxon>
        <taxon>Chryseobacterium</taxon>
    </lineage>
</organism>
<evidence type="ECO:0000259" key="1">
    <source>
        <dbReference type="Pfam" id="PF07791"/>
    </source>
</evidence>
<evidence type="ECO:0000313" key="2">
    <source>
        <dbReference type="EMBL" id="MCX8525018.1"/>
    </source>
</evidence>
<reference evidence="2" key="1">
    <citation type="submission" date="2022-10" db="EMBL/GenBank/DDBJ databases">
        <title>Chryseobacterium sp. nov., a novel bacterial species.</title>
        <authorList>
            <person name="Cao Y."/>
        </authorList>
    </citation>
    <scope>NUCLEOTIDE SEQUENCE</scope>
    <source>
        <strain evidence="2">CCTCC AB2015118</strain>
    </source>
</reference>
<dbReference type="InterPro" id="IPR012433">
    <property type="entry name" value="Imm11"/>
</dbReference>